<sequence>MSLLWVSRSLCRSLPNPTKRGGPSPLKGDLTDRKITLKTPRLTLPATLLFNQDQLSLSALIDSRCEKNLIDQSLVQQAKIKIEPLNQPHQVLALEGKMLH</sequence>
<keyword evidence="2" id="KW-1185">Reference proteome</keyword>
<organism evidence="1 2">
    <name type="scientific">Ameca splendens</name>
    <dbReference type="NCBI Taxonomy" id="208324"/>
    <lineage>
        <taxon>Eukaryota</taxon>
        <taxon>Metazoa</taxon>
        <taxon>Chordata</taxon>
        <taxon>Craniata</taxon>
        <taxon>Vertebrata</taxon>
        <taxon>Euteleostomi</taxon>
        <taxon>Actinopterygii</taxon>
        <taxon>Neopterygii</taxon>
        <taxon>Teleostei</taxon>
        <taxon>Neoteleostei</taxon>
        <taxon>Acanthomorphata</taxon>
        <taxon>Ovalentaria</taxon>
        <taxon>Atherinomorphae</taxon>
        <taxon>Cyprinodontiformes</taxon>
        <taxon>Goodeidae</taxon>
        <taxon>Ameca</taxon>
    </lineage>
</organism>
<dbReference type="EMBL" id="JAHRIP010068938">
    <property type="protein sequence ID" value="MEQ2308442.1"/>
    <property type="molecule type" value="Genomic_DNA"/>
</dbReference>
<proteinExistence type="predicted"/>
<accession>A0ABV0ZQA4</accession>
<evidence type="ECO:0000313" key="1">
    <source>
        <dbReference type="EMBL" id="MEQ2308442.1"/>
    </source>
</evidence>
<protein>
    <recommendedName>
        <fullName evidence="3">Peptidase A2 domain-containing protein</fullName>
    </recommendedName>
</protein>
<evidence type="ECO:0008006" key="3">
    <source>
        <dbReference type="Google" id="ProtNLM"/>
    </source>
</evidence>
<name>A0ABV0ZQA4_9TELE</name>
<evidence type="ECO:0000313" key="2">
    <source>
        <dbReference type="Proteomes" id="UP001469553"/>
    </source>
</evidence>
<gene>
    <name evidence="1" type="ORF">AMECASPLE_028329</name>
</gene>
<dbReference type="Proteomes" id="UP001469553">
    <property type="component" value="Unassembled WGS sequence"/>
</dbReference>
<comment type="caution">
    <text evidence="1">The sequence shown here is derived from an EMBL/GenBank/DDBJ whole genome shotgun (WGS) entry which is preliminary data.</text>
</comment>
<reference evidence="1 2" key="1">
    <citation type="submission" date="2021-06" db="EMBL/GenBank/DDBJ databases">
        <authorList>
            <person name="Palmer J.M."/>
        </authorList>
    </citation>
    <scope>NUCLEOTIDE SEQUENCE [LARGE SCALE GENOMIC DNA]</scope>
    <source>
        <strain evidence="1 2">AS_MEX2019</strain>
        <tissue evidence="1">Muscle</tissue>
    </source>
</reference>